<reference evidence="2 3" key="1">
    <citation type="submission" date="2017-12" db="EMBL/GenBank/DDBJ databases">
        <authorList>
            <person name="Pombert J.-F."/>
            <person name="Haag K.L."/>
            <person name="Ebert D."/>
        </authorList>
    </citation>
    <scope>NUCLEOTIDE SEQUENCE [LARGE SCALE GENOMIC DNA]</scope>
    <source>
        <strain evidence="2">IL-G-3</strain>
    </source>
</reference>
<dbReference type="EMBL" id="PITK01000188">
    <property type="protein sequence ID" value="TBU19842.1"/>
    <property type="molecule type" value="Genomic_DNA"/>
</dbReference>
<name>A0A4Q9M2D8_9MICR</name>
<sequence length="427" mass="50457">MYSNNQAIIFIPSVPVSDSSAFRSADTRKNLKAPAIPIRKLVIVLHSMPDSSQSVILAVQKRFERMPRHGWPATLRKIMQDENKERRSYSKYYLLKTVTDATRTLRHLCKTKPRSARKENIEILLMKVYRQKKLSSFQTKSIGKIMRELHFDLSKTNDLSEALVKKNMSLNVYEKKITMYESMRSRKENLMFDYTETNKIAGVKKFMNNIGWEINKDMSAVTDLCCCYKYTGIIEDSRVISISHVSKEQFISSLRCKIRLMNLRKEPEKSVRPRDTAVFCYIHDRNKTINHLAARFEKMLGHENTRRNDEYAEIRVDTRIRTDVKIRCNRPDIFLYDKKKYRIPFIELRKYYLLAKVLGLIYKCIIGIITYVITLDDIITKYNNTYIKRLQIPRNVVAYIHFIVLKKRVETIFYDRRRRLGAKARAS</sequence>
<keyword evidence="1" id="KW-0472">Membrane</keyword>
<gene>
    <name evidence="2" type="ORF">CWI38_0188p0030</name>
</gene>
<protein>
    <submittedName>
        <fullName evidence="2">Uncharacterized protein</fullName>
    </submittedName>
</protein>
<dbReference type="AlphaFoldDB" id="A0A4Q9M2D8"/>
<keyword evidence="1" id="KW-1133">Transmembrane helix</keyword>
<evidence type="ECO:0000313" key="2">
    <source>
        <dbReference type="EMBL" id="TBU19842.1"/>
    </source>
</evidence>
<proteinExistence type="predicted"/>
<dbReference type="VEuPathDB" id="MicrosporidiaDB:CWI38_0188p0030"/>
<organism evidence="2 3">
    <name type="scientific">Hamiltosporidium tvaerminnensis</name>
    <dbReference type="NCBI Taxonomy" id="1176355"/>
    <lineage>
        <taxon>Eukaryota</taxon>
        <taxon>Fungi</taxon>
        <taxon>Fungi incertae sedis</taxon>
        <taxon>Microsporidia</taxon>
        <taxon>Dubosqiidae</taxon>
        <taxon>Hamiltosporidium</taxon>
    </lineage>
</organism>
<keyword evidence="3" id="KW-1185">Reference proteome</keyword>
<evidence type="ECO:0000313" key="3">
    <source>
        <dbReference type="Proteomes" id="UP000292282"/>
    </source>
</evidence>
<accession>A0A4Q9M2D8</accession>
<dbReference type="Proteomes" id="UP000292282">
    <property type="component" value="Unassembled WGS sequence"/>
</dbReference>
<evidence type="ECO:0000256" key="1">
    <source>
        <dbReference type="SAM" id="Phobius"/>
    </source>
</evidence>
<keyword evidence="1" id="KW-0812">Transmembrane</keyword>
<feature type="transmembrane region" description="Helical" evidence="1">
    <location>
        <begin position="351"/>
        <end position="373"/>
    </location>
</feature>
<comment type="caution">
    <text evidence="2">The sequence shown here is derived from an EMBL/GenBank/DDBJ whole genome shotgun (WGS) entry which is preliminary data.</text>
</comment>